<dbReference type="Pfam" id="PF17677">
    <property type="entry name" value="Glyco_hydro38C2"/>
    <property type="match status" value="1"/>
</dbReference>
<dbReference type="PANTHER" id="PTHR11607:SF3">
    <property type="entry name" value="LYSOSOMAL ALPHA-MANNOSIDASE"/>
    <property type="match status" value="1"/>
</dbReference>
<dbReference type="SUPFAM" id="SSF74650">
    <property type="entry name" value="Galactose mutarotase-like"/>
    <property type="match status" value="1"/>
</dbReference>
<sequence length="172" mass="19241">MLDEPGRDGRGLVVRGKHWLILAPNDEATTLHRSLAYELFHGHPFSATFSNYSGTPQSYVGNYLAKYSGLQAQLPSQINLLTLKPLNTTSLLVRLEHFYQKTEDATVVNINLAKIFNGIQVNTVQEWNLQATEVVQNLSPLNVTSNVILDVRGTIIASRNTSDYFLVAKEPW</sequence>
<dbReference type="GO" id="GO:0004559">
    <property type="term" value="F:alpha-mannosidase activity"/>
    <property type="evidence" value="ECO:0007669"/>
    <property type="project" value="TreeGrafter"/>
</dbReference>
<protein>
    <recommendedName>
        <fullName evidence="1">Glycosyl hydrolases family 38 C-terminal domain-containing protein</fullName>
    </recommendedName>
</protein>
<dbReference type="InterPro" id="IPR050843">
    <property type="entry name" value="Glycosyl_Hydrlase_38"/>
</dbReference>
<dbReference type="GO" id="GO:0030246">
    <property type="term" value="F:carbohydrate binding"/>
    <property type="evidence" value="ECO:0007669"/>
    <property type="project" value="InterPro"/>
</dbReference>
<dbReference type="WBParaSite" id="ACRNAN_scaffold10877.g18782.t1">
    <property type="protein sequence ID" value="ACRNAN_scaffold10877.g18782.t1"/>
    <property type="gene ID" value="ACRNAN_scaffold10877.g18782"/>
</dbReference>
<accession>A0A914CIX6</accession>
<name>A0A914CIX6_9BILA</name>
<evidence type="ECO:0000259" key="1">
    <source>
        <dbReference type="Pfam" id="PF17677"/>
    </source>
</evidence>
<evidence type="ECO:0000313" key="3">
    <source>
        <dbReference type="WBParaSite" id="ACRNAN_scaffold10877.g18782.t1"/>
    </source>
</evidence>
<dbReference type="InterPro" id="IPR041147">
    <property type="entry name" value="GH38_C"/>
</dbReference>
<dbReference type="Proteomes" id="UP000887540">
    <property type="component" value="Unplaced"/>
</dbReference>
<dbReference type="GO" id="GO:0005764">
    <property type="term" value="C:lysosome"/>
    <property type="evidence" value="ECO:0007669"/>
    <property type="project" value="TreeGrafter"/>
</dbReference>
<dbReference type="AlphaFoldDB" id="A0A914CIX6"/>
<dbReference type="PANTHER" id="PTHR11607">
    <property type="entry name" value="ALPHA-MANNOSIDASE"/>
    <property type="match status" value="1"/>
</dbReference>
<proteinExistence type="predicted"/>
<reference evidence="3" key="1">
    <citation type="submission" date="2022-11" db="UniProtKB">
        <authorList>
            <consortium name="WormBaseParasite"/>
        </authorList>
    </citation>
    <scope>IDENTIFICATION</scope>
</reference>
<keyword evidence="2" id="KW-1185">Reference proteome</keyword>
<dbReference type="InterPro" id="IPR011013">
    <property type="entry name" value="Gal_mutarotase_sf_dom"/>
</dbReference>
<evidence type="ECO:0000313" key="2">
    <source>
        <dbReference type="Proteomes" id="UP000887540"/>
    </source>
</evidence>
<dbReference type="Gene3D" id="2.60.40.1360">
    <property type="match status" value="1"/>
</dbReference>
<dbReference type="GO" id="GO:0005975">
    <property type="term" value="P:carbohydrate metabolic process"/>
    <property type="evidence" value="ECO:0007669"/>
    <property type="project" value="InterPro"/>
</dbReference>
<organism evidence="2 3">
    <name type="scientific">Acrobeloides nanus</name>
    <dbReference type="NCBI Taxonomy" id="290746"/>
    <lineage>
        <taxon>Eukaryota</taxon>
        <taxon>Metazoa</taxon>
        <taxon>Ecdysozoa</taxon>
        <taxon>Nematoda</taxon>
        <taxon>Chromadorea</taxon>
        <taxon>Rhabditida</taxon>
        <taxon>Tylenchina</taxon>
        <taxon>Cephalobomorpha</taxon>
        <taxon>Cephaloboidea</taxon>
        <taxon>Cephalobidae</taxon>
        <taxon>Acrobeloides</taxon>
    </lineage>
</organism>
<feature type="domain" description="Glycosyl hydrolases family 38 C-terminal" evidence="1">
    <location>
        <begin position="78"/>
        <end position="139"/>
    </location>
</feature>